<dbReference type="InterPro" id="IPR021352">
    <property type="entry name" value="DUF2971"/>
</dbReference>
<organism evidence="1 2">
    <name type="scientific">Leclercia tamurae</name>
    <dbReference type="NCBI Taxonomy" id="2926467"/>
    <lineage>
        <taxon>Bacteria</taxon>
        <taxon>Pseudomonadati</taxon>
        <taxon>Pseudomonadota</taxon>
        <taxon>Gammaproteobacteria</taxon>
        <taxon>Enterobacterales</taxon>
        <taxon>Enterobacteriaceae</taxon>
        <taxon>Leclercia</taxon>
    </lineage>
</organism>
<dbReference type="Proteomes" id="UP001062027">
    <property type="component" value="Unassembled WGS sequence"/>
</dbReference>
<dbReference type="RefSeq" id="WP_262664255.1">
    <property type="nucleotide sequence ID" value="NZ_JAMHKS010000078.1"/>
</dbReference>
<evidence type="ECO:0000313" key="2">
    <source>
        <dbReference type="Proteomes" id="UP001062027"/>
    </source>
</evidence>
<gene>
    <name evidence="1" type="ORF">M8318_20315</name>
</gene>
<comment type="caution">
    <text evidence="1">The sequence shown here is derived from an EMBL/GenBank/DDBJ whole genome shotgun (WGS) entry which is preliminary data.</text>
</comment>
<accession>A0ABT2RGH9</accession>
<name>A0ABT2RGH9_9ENTR</name>
<sequence length="340" mass="39280">MNKTIPSVLYKYRAFSINSLDSLINDTVYFADPITFNDPLDCQPSIKMDLTDLDKLREITAKLMLDTQIRELFALKSSVMRYIEHQHLTKNYSYRNLDKDDDQTFLKKFDQHRKDIRNEYVNFEAAQIEKLIIDIGNFLEHLEDSLTPNMTHIAVEMYEDLISKELVVSRNIGVLSLAEEKNCPLMWSHYSDDHQGFCCAYRLPGDPNNFASDKKLKPVDYDGVRCVSTSQLYQQANNSANVKSVINNAIYYVKAKKWEYEKEYRMIGKPGLQKSPFILEGVYFGLRCKESVKLSIMSALAKRESTVQFYQMTEVKGTFDLEPEPITLSNVSGLPLSYVK</sequence>
<keyword evidence="2" id="KW-1185">Reference proteome</keyword>
<dbReference type="Pfam" id="PF11185">
    <property type="entry name" value="DUF2971"/>
    <property type="match status" value="1"/>
</dbReference>
<reference evidence="1" key="1">
    <citation type="submission" date="2022-05" db="EMBL/GenBank/DDBJ databases">
        <title>Description of a novel species of Leclercia; Leclercia tamurae and the Proposal for a Novel Genus Silvania gen. nov. Containing Two Novel Species Silvania hatchlandensis sp. nov. and Silvania confinis sp. nov. Isolated from the Rhizosphere of Oak.</title>
        <authorList>
            <person name="Maddock D.W."/>
            <person name="Brady C.L."/>
            <person name="Denman S."/>
            <person name="Arnold D."/>
        </authorList>
    </citation>
    <scope>NUCLEOTIDE SEQUENCE</scope>
    <source>
        <strain evidence="1">H6S3</strain>
    </source>
</reference>
<dbReference type="EMBL" id="JAMHKS010000078">
    <property type="protein sequence ID" value="MCU6679994.1"/>
    <property type="molecule type" value="Genomic_DNA"/>
</dbReference>
<evidence type="ECO:0000313" key="1">
    <source>
        <dbReference type="EMBL" id="MCU6679994.1"/>
    </source>
</evidence>
<protein>
    <submittedName>
        <fullName evidence="1">DUF2971 domain-containing protein</fullName>
    </submittedName>
</protein>
<proteinExistence type="predicted"/>